<feature type="signal peptide" evidence="1">
    <location>
        <begin position="1"/>
        <end position="23"/>
    </location>
</feature>
<dbReference type="AlphaFoldDB" id="A0A939T9Y6"/>
<comment type="caution">
    <text evidence="3">The sequence shown here is derived from an EMBL/GenBank/DDBJ whole genome shotgun (WGS) entry which is preliminary data.</text>
</comment>
<evidence type="ECO:0000259" key="2">
    <source>
        <dbReference type="Pfam" id="PF06259"/>
    </source>
</evidence>
<dbReference type="Proteomes" id="UP000669179">
    <property type="component" value="Unassembled WGS sequence"/>
</dbReference>
<gene>
    <name evidence="3" type="ORF">J4573_32755</name>
</gene>
<dbReference type="Gene3D" id="3.40.50.1820">
    <property type="entry name" value="alpha/beta hydrolase"/>
    <property type="match status" value="1"/>
</dbReference>
<keyword evidence="4" id="KW-1185">Reference proteome</keyword>
<keyword evidence="1" id="KW-0732">Signal</keyword>
<dbReference type="EMBL" id="JAGEOJ010000014">
    <property type="protein sequence ID" value="MBO2451897.1"/>
    <property type="molecule type" value="Genomic_DNA"/>
</dbReference>
<proteinExistence type="predicted"/>
<sequence>MRRQRLRRIAATTALCSAATLTAAGASRPEPYAAPAAATTAAALASPGSLQARYDAVHADIVTARDMAVRLKDSGRVKALNAFLQPGRRFLAFDARGTGHVVEVHGDLARADRIAVVVPGADGELTNFDSWKWAGGGARALAQQAVHAAPNSRLAVIAWLGYDSPSTLSTDVLSDDTADHAATTLRGFLGDLHRVNGKARIALLGHSYGSVVLGRAIPHLTGLPVDEIALFGSPGVTRGSVTDLKTPAHVWAGRAAGDWMQYVPKIRFAGIGFGKDPISRAFGAQRFAAGSGTHSEYLKPGSASLRNLTLIALGLNSEVTHA</sequence>
<feature type="domain" description="DUF1023" evidence="2">
    <location>
        <begin position="94"/>
        <end position="266"/>
    </location>
</feature>
<dbReference type="InterPro" id="IPR029058">
    <property type="entry name" value="AB_hydrolase_fold"/>
</dbReference>
<protein>
    <recommendedName>
        <fullName evidence="2">DUF1023 domain-containing protein</fullName>
    </recommendedName>
</protein>
<reference evidence="3" key="1">
    <citation type="submission" date="2021-03" db="EMBL/GenBank/DDBJ databases">
        <authorList>
            <person name="Kanchanasin P."/>
            <person name="Saeng-In P."/>
            <person name="Phongsopitanun W."/>
            <person name="Yuki M."/>
            <person name="Kudo T."/>
            <person name="Ohkuma M."/>
            <person name="Tanasupawat S."/>
        </authorList>
    </citation>
    <scope>NUCLEOTIDE SEQUENCE</scope>
    <source>
        <strain evidence="3">GKU 128</strain>
    </source>
</reference>
<organism evidence="3 4">
    <name type="scientific">Actinomadura barringtoniae</name>
    <dbReference type="NCBI Taxonomy" id="1427535"/>
    <lineage>
        <taxon>Bacteria</taxon>
        <taxon>Bacillati</taxon>
        <taxon>Actinomycetota</taxon>
        <taxon>Actinomycetes</taxon>
        <taxon>Streptosporangiales</taxon>
        <taxon>Thermomonosporaceae</taxon>
        <taxon>Actinomadura</taxon>
    </lineage>
</organism>
<dbReference type="Pfam" id="PF06259">
    <property type="entry name" value="Abhydrolase_8"/>
    <property type="match status" value="1"/>
</dbReference>
<evidence type="ECO:0000313" key="3">
    <source>
        <dbReference type="EMBL" id="MBO2451897.1"/>
    </source>
</evidence>
<evidence type="ECO:0000313" key="4">
    <source>
        <dbReference type="Proteomes" id="UP000669179"/>
    </source>
</evidence>
<name>A0A939T9Y6_9ACTN</name>
<evidence type="ECO:0000256" key="1">
    <source>
        <dbReference type="SAM" id="SignalP"/>
    </source>
</evidence>
<feature type="chain" id="PRO_5039365682" description="DUF1023 domain-containing protein" evidence="1">
    <location>
        <begin position="24"/>
        <end position="322"/>
    </location>
</feature>
<accession>A0A939T9Y6</accession>
<dbReference type="InterPro" id="IPR010427">
    <property type="entry name" value="DUF1023"/>
</dbReference>
<dbReference type="SUPFAM" id="SSF53474">
    <property type="entry name" value="alpha/beta-Hydrolases"/>
    <property type="match status" value="1"/>
</dbReference>
<dbReference type="RefSeq" id="WP_208259788.1">
    <property type="nucleotide sequence ID" value="NZ_JAGEOJ010000014.1"/>
</dbReference>